<dbReference type="Pfam" id="PF12505">
    <property type="entry name" value="DUF3712"/>
    <property type="match status" value="1"/>
</dbReference>
<dbReference type="OrthoDB" id="10039566at2759"/>
<protein>
    <submittedName>
        <fullName evidence="1">Uncharacterized protein</fullName>
    </submittedName>
</protein>
<dbReference type="InterPro" id="IPR022185">
    <property type="entry name" value="DUF3712"/>
</dbReference>
<sequence>MFLAKIKRKFELGVIKSIDLDDMSLDFTLPDPWVSTLASDRMTGRLTAIPGFNWPIQQVKLKDNGVDIGHLDPPFAPASVRGGIITSSLSKCTMHIVPQSHAAFAHFVAALTTKAAHTFSIKGNADIIFNLGRLGIHTLHGIDFSSDLTLRGLANLPNITCKSAVIVQNTEERENPVSADTVAIQCQFDMQNPSQLSLILGDLILATSVEGNQHVGMTTLESFSLKVGMNSDMHGKIVLDTTIDAAKSLVKALEVQDQRVYLKGFRGTSKNEALSAGLVTLFTSVVLPRFVSAT</sequence>
<name>A0A086TIQ3_9FUNG</name>
<gene>
    <name evidence="1" type="ORF">MVEG_12339</name>
</gene>
<dbReference type="EMBL" id="KN042437">
    <property type="protein sequence ID" value="KFH61830.1"/>
    <property type="molecule type" value="Genomic_DNA"/>
</dbReference>
<organism evidence="1 2">
    <name type="scientific">Podila verticillata NRRL 6337</name>
    <dbReference type="NCBI Taxonomy" id="1069443"/>
    <lineage>
        <taxon>Eukaryota</taxon>
        <taxon>Fungi</taxon>
        <taxon>Fungi incertae sedis</taxon>
        <taxon>Mucoromycota</taxon>
        <taxon>Mortierellomycotina</taxon>
        <taxon>Mortierellomycetes</taxon>
        <taxon>Mortierellales</taxon>
        <taxon>Mortierellaceae</taxon>
        <taxon>Podila</taxon>
    </lineage>
</organism>
<keyword evidence="2" id="KW-1185">Reference proteome</keyword>
<evidence type="ECO:0000313" key="1">
    <source>
        <dbReference type="EMBL" id="KFH61830.1"/>
    </source>
</evidence>
<dbReference type="Proteomes" id="UP000243308">
    <property type="component" value="Unassembled WGS sequence"/>
</dbReference>
<dbReference type="AlphaFoldDB" id="A0A086TIQ3"/>
<reference evidence="1 2" key="1">
    <citation type="submission" date="2011-02" db="EMBL/GenBank/DDBJ databases">
        <title>The Genome Sequence of Mortierella verticillata NRRL 6337.</title>
        <authorList>
            <consortium name="The Broad Institute Genome Sequencing Platform"/>
            <person name="Russ C."/>
            <person name="Cuomo C."/>
            <person name="Burger G."/>
            <person name="Gray M.W."/>
            <person name="Holland P.W.H."/>
            <person name="King N."/>
            <person name="Lang F.B.F."/>
            <person name="Roger A.J."/>
            <person name="Ruiz-Trillo I."/>
            <person name="Young S.K."/>
            <person name="Zeng Q."/>
            <person name="Gargeya S."/>
            <person name="Alvarado L."/>
            <person name="Berlin A."/>
            <person name="Chapman S.B."/>
            <person name="Chen Z."/>
            <person name="Freedman E."/>
            <person name="Gellesch M."/>
            <person name="Goldberg J."/>
            <person name="Griggs A."/>
            <person name="Gujja S."/>
            <person name="Heilman E."/>
            <person name="Heiman D."/>
            <person name="Howarth C."/>
            <person name="Mehta T."/>
            <person name="Neiman D."/>
            <person name="Pearson M."/>
            <person name="Roberts A."/>
            <person name="Saif S."/>
            <person name="Shea T."/>
            <person name="Shenoy N."/>
            <person name="Sisk P."/>
            <person name="Stolte C."/>
            <person name="Sykes S."/>
            <person name="White J."/>
            <person name="Yandava C."/>
            <person name="Haas B."/>
            <person name="Nusbaum C."/>
            <person name="Birren B."/>
        </authorList>
    </citation>
    <scope>NUCLEOTIDE SEQUENCE [LARGE SCALE GENOMIC DNA]</scope>
    <source>
        <strain evidence="1 2">NRRL 6337</strain>
    </source>
</reference>
<evidence type="ECO:0000313" key="2">
    <source>
        <dbReference type="Proteomes" id="UP000243308"/>
    </source>
</evidence>
<proteinExistence type="predicted"/>
<accession>A0A086TIQ3</accession>